<keyword evidence="2" id="KW-0645">Protease</keyword>
<dbReference type="EMBL" id="JABVEC010000002">
    <property type="protein sequence ID" value="MBC6464606.1"/>
    <property type="molecule type" value="Genomic_DNA"/>
</dbReference>
<dbReference type="PANTHER" id="PTHR47466">
    <property type="match status" value="1"/>
</dbReference>
<organism evidence="12 13">
    <name type="scientific">Actinomadura alba</name>
    <dbReference type="NCBI Taxonomy" id="406431"/>
    <lineage>
        <taxon>Bacteria</taxon>
        <taxon>Bacillati</taxon>
        <taxon>Actinomycetota</taxon>
        <taxon>Actinomycetes</taxon>
        <taxon>Streptosporangiales</taxon>
        <taxon>Thermomonosporaceae</taxon>
        <taxon>Actinomadura</taxon>
    </lineage>
</organism>
<keyword evidence="4 10" id="KW-0732">Signal</keyword>
<dbReference type="Pfam" id="PF05572">
    <property type="entry name" value="Peptidase_M43"/>
    <property type="match status" value="1"/>
</dbReference>
<feature type="signal peptide" evidence="10">
    <location>
        <begin position="1"/>
        <end position="21"/>
    </location>
</feature>
<accession>A0ABR7LIL0</accession>
<keyword evidence="8" id="KW-1015">Disulfide bond</keyword>
<dbReference type="InterPro" id="IPR008754">
    <property type="entry name" value="Peptidase_M43"/>
</dbReference>
<evidence type="ECO:0000313" key="12">
    <source>
        <dbReference type="EMBL" id="MBC6464606.1"/>
    </source>
</evidence>
<keyword evidence="6" id="KW-0862">Zinc</keyword>
<evidence type="ECO:0000256" key="6">
    <source>
        <dbReference type="ARBA" id="ARBA00022833"/>
    </source>
</evidence>
<evidence type="ECO:0000256" key="10">
    <source>
        <dbReference type="SAM" id="SignalP"/>
    </source>
</evidence>
<dbReference type="Proteomes" id="UP000805614">
    <property type="component" value="Unassembled WGS sequence"/>
</dbReference>
<feature type="chain" id="PRO_5045164445" evidence="10">
    <location>
        <begin position="22"/>
        <end position="319"/>
    </location>
</feature>
<gene>
    <name evidence="12" type="ORF">HKK74_03710</name>
</gene>
<evidence type="ECO:0000256" key="3">
    <source>
        <dbReference type="ARBA" id="ARBA00022723"/>
    </source>
</evidence>
<evidence type="ECO:0000256" key="2">
    <source>
        <dbReference type="ARBA" id="ARBA00022670"/>
    </source>
</evidence>
<dbReference type="GO" id="GO:0008237">
    <property type="term" value="F:metallopeptidase activity"/>
    <property type="evidence" value="ECO:0007669"/>
    <property type="project" value="UniProtKB-KW"/>
</dbReference>
<keyword evidence="3" id="KW-0479">Metal-binding</keyword>
<keyword evidence="7 12" id="KW-0482">Metalloprotease</keyword>
<evidence type="ECO:0000256" key="4">
    <source>
        <dbReference type="ARBA" id="ARBA00022729"/>
    </source>
</evidence>
<name>A0ABR7LIL0_9ACTN</name>
<feature type="region of interest" description="Disordered" evidence="9">
    <location>
        <begin position="47"/>
        <end position="66"/>
    </location>
</feature>
<dbReference type="RefSeq" id="WP_187241619.1">
    <property type="nucleotide sequence ID" value="NZ_BAAAOK010000041.1"/>
</dbReference>
<evidence type="ECO:0000256" key="1">
    <source>
        <dbReference type="ARBA" id="ARBA00008721"/>
    </source>
</evidence>
<feature type="domain" description="Peptidase M43 pregnancy-associated plasma-A" evidence="11">
    <location>
        <begin position="224"/>
        <end position="312"/>
    </location>
</feature>
<evidence type="ECO:0000259" key="11">
    <source>
        <dbReference type="Pfam" id="PF05572"/>
    </source>
</evidence>
<evidence type="ECO:0000313" key="13">
    <source>
        <dbReference type="Proteomes" id="UP000805614"/>
    </source>
</evidence>
<dbReference type="CDD" id="cd04275">
    <property type="entry name" value="ZnMc_pappalysin_like"/>
    <property type="match status" value="1"/>
</dbReference>
<dbReference type="Gene3D" id="3.40.390.10">
    <property type="entry name" value="Collagenase (Catalytic Domain)"/>
    <property type="match status" value="1"/>
</dbReference>
<protein>
    <submittedName>
        <fullName evidence="12">Zinc metalloprotease</fullName>
    </submittedName>
</protein>
<proteinExistence type="inferred from homology"/>
<dbReference type="PANTHER" id="PTHR47466:SF1">
    <property type="entry name" value="METALLOPROTEASE MEP1 (AFU_ORTHOLOGUE AFUA_1G07730)-RELATED"/>
    <property type="match status" value="1"/>
</dbReference>
<comment type="similarity">
    <text evidence="1">Belongs to the peptidase M43B family.</text>
</comment>
<dbReference type="SUPFAM" id="SSF55486">
    <property type="entry name" value="Metalloproteases ('zincins'), catalytic domain"/>
    <property type="match status" value="1"/>
</dbReference>
<evidence type="ECO:0000256" key="7">
    <source>
        <dbReference type="ARBA" id="ARBA00023049"/>
    </source>
</evidence>
<feature type="region of interest" description="Disordered" evidence="9">
    <location>
        <begin position="254"/>
        <end position="274"/>
    </location>
</feature>
<keyword evidence="5" id="KW-0378">Hydrolase</keyword>
<reference evidence="12 13" key="1">
    <citation type="submission" date="2020-06" db="EMBL/GenBank/DDBJ databases">
        <title>Actinomadura xiongansis sp. nov., isolated from soil of Baiyangdian.</title>
        <authorList>
            <person name="Zhang X."/>
        </authorList>
    </citation>
    <scope>NUCLEOTIDE SEQUENCE [LARGE SCALE GENOMIC DNA]</scope>
    <source>
        <strain evidence="12 13">HBUM206468</strain>
    </source>
</reference>
<comment type="caution">
    <text evidence="12">The sequence shown here is derived from an EMBL/GenBank/DDBJ whole genome shotgun (WGS) entry which is preliminary data.</text>
</comment>
<evidence type="ECO:0000256" key="5">
    <source>
        <dbReference type="ARBA" id="ARBA00022801"/>
    </source>
</evidence>
<evidence type="ECO:0000256" key="9">
    <source>
        <dbReference type="SAM" id="MobiDB-lite"/>
    </source>
</evidence>
<keyword evidence="13" id="KW-1185">Reference proteome</keyword>
<sequence>MKRAGLLAVAGVLSAVPPAVPAVVTGTAPAASAPAGREDVCRRSARGIGRGAPAPAGVHDGHGGRDRAELTPAQVAQVERQLSNLLARKQAKMNTSAATHVIPVYVHILHFGAKGNLPDATINEQIAVLNSTYGGKMGGADTGFSFSLKGITRTDDQSWYGKPEEHERAIKTKLHQGGGEALNLYTANLGDQLLGWSTFPWQYAANPTMDGVVVHIGSLPGGASVNFDRGYTATHEVGHWLGLYHTFQNGCESPGDTVADTPDEREPSNGCPAAGRDTCPAAGVDPIHNFMDYSRDNCMNQFSIGQGERMRKIWGVYRS</sequence>
<dbReference type="InterPro" id="IPR024079">
    <property type="entry name" value="MetalloPept_cat_dom_sf"/>
</dbReference>
<evidence type="ECO:0000256" key="8">
    <source>
        <dbReference type="ARBA" id="ARBA00023157"/>
    </source>
</evidence>